<organism evidence="8 9">
    <name type="scientific">Neglectibacter timonensis</name>
    <dbReference type="NCBI Taxonomy" id="1776382"/>
    <lineage>
        <taxon>Bacteria</taxon>
        <taxon>Bacillati</taxon>
        <taxon>Bacillota</taxon>
        <taxon>Clostridia</taxon>
        <taxon>Eubacteriales</taxon>
        <taxon>Oscillospiraceae</taxon>
        <taxon>Neglectibacter</taxon>
    </lineage>
</organism>
<evidence type="ECO:0000256" key="2">
    <source>
        <dbReference type="ARBA" id="ARBA00022729"/>
    </source>
</evidence>
<keyword evidence="4" id="KW-0564">Palmitate</keyword>
<keyword evidence="3" id="KW-0472">Membrane</keyword>
<keyword evidence="9" id="KW-1185">Reference proteome</keyword>
<dbReference type="Pfam" id="PF01547">
    <property type="entry name" value="SBP_bac_1"/>
    <property type="match status" value="1"/>
</dbReference>
<name>A0ABT1RZ16_9FIRM</name>
<dbReference type="Gene3D" id="3.40.190.10">
    <property type="entry name" value="Periplasmic binding protein-like II"/>
    <property type="match status" value="2"/>
</dbReference>
<evidence type="ECO:0000256" key="4">
    <source>
        <dbReference type="ARBA" id="ARBA00023139"/>
    </source>
</evidence>
<dbReference type="PANTHER" id="PTHR43649">
    <property type="entry name" value="ARABINOSE-BINDING PROTEIN-RELATED"/>
    <property type="match status" value="1"/>
</dbReference>
<dbReference type="InterPro" id="IPR050490">
    <property type="entry name" value="Bact_solute-bd_prot1"/>
</dbReference>
<dbReference type="SUPFAM" id="SSF53850">
    <property type="entry name" value="Periplasmic binding protein-like II"/>
    <property type="match status" value="1"/>
</dbReference>
<keyword evidence="2 7" id="KW-0732">Signal</keyword>
<protein>
    <submittedName>
        <fullName evidence="8">Extracellular solute-binding protein</fullName>
    </submittedName>
</protein>
<evidence type="ECO:0000313" key="8">
    <source>
        <dbReference type="EMBL" id="MCQ4839520.1"/>
    </source>
</evidence>
<evidence type="ECO:0000313" key="9">
    <source>
        <dbReference type="Proteomes" id="UP001524473"/>
    </source>
</evidence>
<feature type="compositionally biased region" description="Low complexity" evidence="6">
    <location>
        <begin position="42"/>
        <end position="58"/>
    </location>
</feature>
<evidence type="ECO:0000256" key="1">
    <source>
        <dbReference type="ARBA" id="ARBA00022475"/>
    </source>
</evidence>
<dbReference type="RefSeq" id="WP_256191705.1">
    <property type="nucleotide sequence ID" value="NZ_JANFZG010000012.1"/>
</dbReference>
<comment type="caution">
    <text evidence="8">The sequence shown here is derived from an EMBL/GenBank/DDBJ whole genome shotgun (WGS) entry which is preliminary data.</text>
</comment>
<feature type="chain" id="PRO_5047293492" evidence="7">
    <location>
        <begin position="24"/>
        <end position="556"/>
    </location>
</feature>
<dbReference type="PANTHER" id="PTHR43649:SF33">
    <property type="entry name" value="POLYGALACTURONAN_RHAMNOGALACTURONAN-BINDING PROTEIN YTCQ"/>
    <property type="match status" value="1"/>
</dbReference>
<feature type="region of interest" description="Disordered" evidence="6">
    <location>
        <begin position="30"/>
        <end position="60"/>
    </location>
</feature>
<proteinExistence type="predicted"/>
<evidence type="ECO:0000256" key="6">
    <source>
        <dbReference type="SAM" id="MobiDB-lite"/>
    </source>
</evidence>
<dbReference type="InterPro" id="IPR006059">
    <property type="entry name" value="SBP"/>
</dbReference>
<dbReference type="Proteomes" id="UP001524473">
    <property type="component" value="Unassembled WGS sequence"/>
</dbReference>
<dbReference type="PROSITE" id="PS51257">
    <property type="entry name" value="PROKAR_LIPOPROTEIN"/>
    <property type="match status" value="1"/>
</dbReference>
<dbReference type="EMBL" id="JANFZH010000011">
    <property type="protein sequence ID" value="MCQ4839520.1"/>
    <property type="molecule type" value="Genomic_DNA"/>
</dbReference>
<keyword evidence="1" id="KW-1003">Cell membrane</keyword>
<evidence type="ECO:0000256" key="3">
    <source>
        <dbReference type="ARBA" id="ARBA00023136"/>
    </source>
</evidence>
<evidence type="ECO:0000256" key="7">
    <source>
        <dbReference type="SAM" id="SignalP"/>
    </source>
</evidence>
<accession>A0ABT1RZ16</accession>
<feature type="signal peptide" evidence="7">
    <location>
        <begin position="1"/>
        <end position="23"/>
    </location>
</feature>
<gene>
    <name evidence="8" type="ORF">NE695_06260</name>
</gene>
<reference evidence="8 9" key="1">
    <citation type="submission" date="2022-06" db="EMBL/GenBank/DDBJ databases">
        <title>Isolation of gut microbiota from human fecal samples.</title>
        <authorList>
            <person name="Pamer E.G."/>
            <person name="Barat B."/>
            <person name="Waligurski E."/>
            <person name="Medina S."/>
            <person name="Paddock L."/>
            <person name="Mostad J."/>
        </authorList>
    </citation>
    <scope>NUCLEOTIDE SEQUENCE [LARGE SCALE GENOMIC DNA]</scope>
    <source>
        <strain evidence="8 9">DFI.9.73</strain>
    </source>
</reference>
<sequence length="556" mass="62390">MNHLWKKAGALLLTAGLLTSILAGCGNNNNGSSEASKETESKANSSASTSSGAEAGNENFNETGFPIVNEKVTLSFAYVKSANMRDLNENAMFQKLEETTNVHIDWQYAGDADWAEQKSLLLASGDLPDVFFGSNTLKDMDIMTNLDYFVPLEDYIDKYCTNLQAAYEAEPIMRKMITSPDGHIYTLSRKLPLRPKGCDVPFINQKWLDNLGLEMPTTVDEWYNVLKAFKEQDANGNGDPNDEVPLTGCGMFDWIRYTNAWGITDSLEENLLALDQKTKKPVFIPADERYKECIEFFHKLYSEGIMDQEFFTQDGSMADAKLKNEEVSRVGTGIAWEVKSATNPHSDEYVVMPPLAGPNGDRYIRGNDATIIYGRNEFTVTTACEYPEVAMRWADAYADDDISVQSYWGPYGEVLDKADDGTITFLDPPEGKNGDGWYWEVTCRDHGPKYISPETEAKIVLPEGSGDGAKLECDEIIKDFVAEPYPLVNYTEEQMDEISKLTVDIYKYVEESWANWIVNGGIENDWDGYIAQLNQMGLERLMEIYQEALDSYNSAS</sequence>
<keyword evidence="5" id="KW-0449">Lipoprotein</keyword>
<evidence type="ECO:0000256" key="5">
    <source>
        <dbReference type="ARBA" id="ARBA00023288"/>
    </source>
</evidence>